<dbReference type="Proteomes" id="UP000268623">
    <property type="component" value="Unassembled WGS sequence"/>
</dbReference>
<gene>
    <name evidence="2" type="ORF">D1O30_16525</name>
</gene>
<organism evidence="2 3">
    <name type="scientific">Methylocystis hirsuta</name>
    <dbReference type="NCBI Taxonomy" id="369798"/>
    <lineage>
        <taxon>Bacteria</taxon>
        <taxon>Pseudomonadati</taxon>
        <taxon>Pseudomonadota</taxon>
        <taxon>Alphaproteobacteria</taxon>
        <taxon>Hyphomicrobiales</taxon>
        <taxon>Methylocystaceae</taxon>
        <taxon>Methylocystis</taxon>
    </lineage>
</organism>
<name>A0A3M9XRN9_9HYPH</name>
<evidence type="ECO:0000256" key="1">
    <source>
        <dbReference type="SAM" id="SignalP"/>
    </source>
</evidence>
<evidence type="ECO:0000313" key="3">
    <source>
        <dbReference type="Proteomes" id="UP000268623"/>
    </source>
</evidence>
<protein>
    <recommendedName>
        <fullName evidence="4">Cell surface protein</fullName>
    </recommendedName>
</protein>
<sequence>MKKLSLVALATVLAAPAFADQVAVPVGINTSVSQGVNVGSVTNLGLNNVGVMNQNVAVGGGINLETNSFNQRFADFNMDTHAFSVGSIVDSGNGGEGGDVNVVAISAAVALSSNESDQAGLAGGLAIPVALAAQGTALQDAATASLEPVNVGVGLGRNEADADARLTTVQANLSSQRSTTVAASSQDGIGNGIDANGGDGKAFMITIGSNNTSIDNTSVSKIEVDTSINVADRGGVAGGLRIDDSFNPIKIEDSLNDNAIAIDGFAATLNHNSIED</sequence>
<dbReference type="OrthoDB" id="8446929at2"/>
<dbReference type="RefSeq" id="WP_123176853.1">
    <property type="nucleotide sequence ID" value="NZ_QWDD01000001.1"/>
</dbReference>
<dbReference type="EMBL" id="QWDD01000001">
    <property type="protein sequence ID" value="RNJ50949.1"/>
    <property type="molecule type" value="Genomic_DNA"/>
</dbReference>
<reference evidence="2 3" key="1">
    <citation type="submission" date="2018-08" db="EMBL/GenBank/DDBJ databases">
        <title>Genome sequence of Methylocystis hirsuta CSC1, a methanotroph able to accumulate PHAs.</title>
        <authorList>
            <person name="Bordel S."/>
            <person name="Rodriguez E."/>
            <person name="Gancedo J."/>
            <person name="Munoz R."/>
        </authorList>
    </citation>
    <scope>NUCLEOTIDE SEQUENCE [LARGE SCALE GENOMIC DNA]</scope>
    <source>
        <strain evidence="2 3">CSC1</strain>
    </source>
</reference>
<keyword evidence="1" id="KW-0732">Signal</keyword>
<dbReference type="AlphaFoldDB" id="A0A3M9XRN9"/>
<feature type="signal peptide" evidence="1">
    <location>
        <begin position="1"/>
        <end position="19"/>
    </location>
</feature>
<keyword evidence="3" id="KW-1185">Reference proteome</keyword>
<evidence type="ECO:0008006" key="4">
    <source>
        <dbReference type="Google" id="ProtNLM"/>
    </source>
</evidence>
<evidence type="ECO:0000313" key="2">
    <source>
        <dbReference type="EMBL" id="RNJ50949.1"/>
    </source>
</evidence>
<feature type="chain" id="PRO_5018135694" description="Cell surface protein" evidence="1">
    <location>
        <begin position="20"/>
        <end position="276"/>
    </location>
</feature>
<proteinExistence type="predicted"/>
<accession>A0A3M9XRN9</accession>
<comment type="caution">
    <text evidence="2">The sequence shown here is derived from an EMBL/GenBank/DDBJ whole genome shotgun (WGS) entry which is preliminary data.</text>
</comment>